<dbReference type="GO" id="GO:0016887">
    <property type="term" value="F:ATP hydrolysis activity"/>
    <property type="evidence" value="ECO:0007669"/>
    <property type="project" value="InterPro"/>
</dbReference>
<dbReference type="PROSITE" id="PS00298">
    <property type="entry name" value="HSP90"/>
    <property type="match status" value="1"/>
</dbReference>
<dbReference type="EMBL" id="CP157484">
    <property type="protein sequence ID" value="XBO37932.1"/>
    <property type="molecule type" value="Genomic_DNA"/>
</dbReference>
<feature type="binding site" evidence="6">
    <location>
        <position position="115"/>
    </location>
    <ligand>
        <name>ATP</name>
        <dbReference type="ChEBI" id="CHEBI:30616"/>
    </ligand>
</feature>
<dbReference type="GO" id="GO:0051082">
    <property type="term" value="F:unfolded protein binding"/>
    <property type="evidence" value="ECO:0007669"/>
    <property type="project" value="UniProtKB-UniRule"/>
</dbReference>
<keyword evidence="3 5" id="KW-0067">ATP-binding</keyword>
<evidence type="ECO:0000256" key="4">
    <source>
        <dbReference type="ARBA" id="ARBA00023186"/>
    </source>
</evidence>
<keyword evidence="4 5" id="KW-0143">Chaperone</keyword>
<dbReference type="SMART" id="SM00387">
    <property type="entry name" value="HATPase_c"/>
    <property type="match status" value="1"/>
</dbReference>
<feature type="binding site" evidence="6">
    <location>
        <begin position="151"/>
        <end position="156"/>
    </location>
    <ligand>
        <name>ATP</name>
        <dbReference type="ChEBI" id="CHEBI:30616"/>
    </ligand>
</feature>
<dbReference type="GO" id="GO:0005524">
    <property type="term" value="F:ATP binding"/>
    <property type="evidence" value="ECO:0007669"/>
    <property type="project" value="UniProtKB-UniRule"/>
</dbReference>
<dbReference type="InterPro" id="IPR036890">
    <property type="entry name" value="HATPase_C_sf"/>
</dbReference>
<dbReference type="SUPFAM" id="SSF55874">
    <property type="entry name" value="ATPase domain of HSP90 chaperone/DNA topoisomerase II/histidine kinase"/>
    <property type="match status" value="1"/>
</dbReference>
<dbReference type="Pfam" id="PF13589">
    <property type="entry name" value="HATPase_c_3"/>
    <property type="match status" value="1"/>
</dbReference>
<evidence type="ECO:0000259" key="8">
    <source>
        <dbReference type="SMART" id="SM00387"/>
    </source>
</evidence>
<dbReference type="InterPro" id="IPR019805">
    <property type="entry name" value="Heat_shock_protein_90_CS"/>
</dbReference>
<dbReference type="AlphaFoldDB" id="A0AAU7JCI6"/>
<dbReference type="HAMAP" id="MF_00505">
    <property type="entry name" value="HSP90"/>
    <property type="match status" value="1"/>
</dbReference>
<accession>A0AAU7JCI6</accession>
<feature type="binding site" evidence="6">
    <location>
        <position position="110"/>
    </location>
    <ligand>
        <name>ATP</name>
        <dbReference type="ChEBI" id="CHEBI:30616"/>
    </ligand>
</feature>
<feature type="region of interest" description="A; substrate-binding" evidence="5">
    <location>
        <begin position="1"/>
        <end position="368"/>
    </location>
</feature>
<keyword evidence="2 5" id="KW-0547">Nucleotide-binding</keyword>
<dbReference type="CDD" id="cd16927">
    <property type="entry name" value="HATPase_Hsp90-like"/>
    <property type="match status" value="1"/>
</dbReference>
<dbReference type="InterPro" id="IPR020575">
    <property type="entry name" value="Hsp90_N"/>
</dbReference>
<dbReference type="Pfam" id="PF00183">
    <property type="entry name" value="HSP90"/>
    <property type="match status" value="1"/>
</dbReference>
<keyword evidence="5" id="KW-0346">Stress response</keyword>
<dbReference type="PRINTS" id="PR00775">
    <property type="entry name" value="HEATSHOCK90"/>
</dbReference>
<gene>
    <name evidence="5 9" type="primary">htpG</name>
    <name evidence="9" type="ORF">ABEG18_19750</name>
</gene>
<keyword evidence="5" id="KW-0963">Cytoplasm</keyword>
<dbReference type="InterPro" id="IPR001404">
    <property type="entry name" value="Hsp90_fam"/>
</dbReference>
<dbReference type="Gene3D" id="3.30.230.80">
    <property type="match status" value="1"/>
</dbReference>
<dbReference type="GO" id="GO:0140662">
    <property type="term" value="F:ATP-dependent protein folding chaperone"/>
    <property type="evidence" value="ECO:0007669"/>
    <property type="project" value="InterPro"/>
</dbReference>
<comment type="similarity">
    <text evidence="1 5">Belongs to the heat shock protein 90 family.</text>
</comment>
<feature type="binding site" evidence="6">
    <location>
        <position position="368"/>
    </location>
    <ligand>
        <name>ATP</name>
        <dbReference type="ChEBI" id="CHEBI:30616"/>
    </ligand>
</feature>
<organism evidence="9">
    <name type="scientific">Alsobacter sp. KACC 23698</name>
    <dbReference type="NCBI Taxonomy" id="3149229"/>
    <lineage>
        <taxon>Bacteria</taxon>
        <taxon>Pseudomonadati</taxon>
        <taxon>Pseudomonadota</taxon>
        <taxon>Alphaproteobacteria</taxon>
        <taxon>Hyphomicrobiales</taxon>
        <taxon>Alsobacteraceae</taxon>
        <taxon>Alsobacter</taxon>
    </lineage>
</organism>
<feature type="binding site" evidence="6">
    <location>
        <position position="202"/>
    </location>
    <ligand>
        <name>ATP</name>
        <dbReference type="ChEBI" id="CHEBI:30616"/>
    </ligand>
</feature>
<comment type="subunit">
    <text evidence="5">Homodimer.</text>
</comment>
<feature type="region of interest" description="Disordered" evidence="7">
    <location>
        <begin position="1"/>
        <end position="34"/>
    </location>
</feature>
<feature type="domain" description="Histidine kinase/HSP90-like ATPase" evidence="8">
    <location>
        <begin position="56"/>
        <end position="212"/>
    </location>
</feature>
<dbReference type="NCBIfam" id="NF003555">
    <property type="entry name" value="PRK05218.1"/>
    <property type="match status" value="1"/>
</dbReference>
<feature type="binding site" evidence="6">
    <location>
        <begin position="130"/>
        <end position="131"/>
    </location>
    <ligand>
        <name>ATP</name>
        <dbReference type="ChEBI" id="CHEBI:30616"/>
    </ligand>
</feature>
<proteinExistence type="inferred from homology"/>
<feature type="binding site" evidence="6">
    <location>
        <position position="64"/>
    </location>
    <ligand>
        <name>ATP</name>
        <dbReference type="ChEBI" id="CHEBI:30616"/>
    </ligand>
</feature>
<dbReference type="Gene3D" id="3.30.565.10">
    <property type="entry name" value="Histidine kinase-like ATPase, C-terminal domain"/>
    <property type="match status" value="1"/>
</dbReference>
<dbReference type="InterPro" id="IPR020568">
    <property type="entry name" value="Ribosomal_Su5_D2-typ_SF"/>
</dbReference>
<sequence length="664" mass="71837">MAKTKAPNAGAPTPEAASQAPSEHQAGPAQAGKTENRAFEADVSRLLHLMVHSVYSDRDIFLRELVANGADACEKLRTLALQDGSLLSDDADLGVTLTCDPKGKTLTVSDNGVGMSHDDLVEALGTIARSGTRAFLEQLGEKTDGSRLIGQFGVGFYSAFMVAQRVDVLTRKAGSDEGWLWTSDGQGAYSIEPTDAAPRRGTKVVLHLAEGSEDYAEPYTVERIIREHGSAVPVPVDLVAPKAAEDGDAKDGEATETRRLADGAAIWTKPKSEITPEDYKSFYQAVATQFDDPALTIHYRAEGRHEYAVLAFVPSTPPMALFDPLRKGRMKLYVRRMFISDELEILPGYLRFVSGVVDSSDLPLNLSRETIQESPILTAIRKGVTNRILSELDKLSDKEPETFAAVWKAFGPVLKEGLYEDYERRDALFGIARFATSKHPEGGRSLKAYVAELRKNQTDIWYLVGDDAKRLEASPHLEGFKARGIEVLLLSDPVDAFWVQNALGFDGKPFKSVTQGAADISAVPLAEGETEADQKDVSAGVATLLAFVKQELAEDVSDVRASSRLAESAACLVAGEHGPDRGLERLLAAHGKLSEATKPVLELNPRHALVSRLAERLSEGGDKEIVQDAAHLLLDQARAAEGQPPADAAAFARRLTRLMQSAIG</sequence>
<feature type="binding site" evidence="6">
    <location>
        <position position="68"/>
    </location>
    <ligand>
        <name>ATP</name>
        <dbReference type="ChEBI" id="CHEBI:30616"/>
    </ligand>
</feature>
<dbReference type="PIRSF" id="PIRSF002583">
    <property type="entry name" value="Hsp90"/>
    <property type="match status" value="1"/>
</dbReference>
<feature type="region of interest" description="C" evidence="5">
    <location>
        <begin position="586"/>
        <end position="664"/>
    </location>
</feature>
<comment type="function">
    <text evidence="5">Molecular chaperone. Has ATPase activity.</text>
</comment>
<reference evidence="9" key="1">
    <citation type="submission" date="2024-05" db="EMBL/GenBank/DDBJ databases">
        <authorList>
            <person name="Kim S."/>
            <person name="Heo J."/>
            <person name="Choi H."/>
            <person name="Choi Y."/>
            <person name="Kwon S.-W."/>
            <person name="Kim Y."/>
        </authorList>
    </citation>
    <scope>NUCLEOTIDE SEQUENCE</scope>
    <source>
        <strain evidence="9">KACC 23698</strain>
    </source>
</reference>
<protein>
    <recommendedName>
        <fullName evidence="5">Chaperone protein HtpG</fullName>
    </recommendedName>
    <alternativeName>
        <fullName evidence="5">Heat shock protein HtpG</fullName>
    </alternativeName>
    <alternativeName>
        <fullName evidence="5">High temperature protein G</fullName>
    </alternativeName>
</protein>
<evidence type="ECO:0000256" key="3">
    <source>
        <dbReference type="ARBA" id="ARBA00022840"/>
    </source>
</evidence>
<evidence type="ECO:0000256" key="1">
    <source>
        <dbReference type="ARBA" id="ARBA00008239"/>
    </source>
</evidence>
<dbReference type="Gene3D" id="3.40.50.11260">
    <property type="match status" value="1"/>
</dbReference>
<name>A0AAU7JCI6_9HYPH</name>
<dbReference type="GO" id="GO:0005737">
    <property type="term" value="C:cytoplasm"/>
    <property type="evidence" value="ECO:0007669"/>
    <property type="project" value="UniProtKB-SubCell"/>
</dbReference>
<dbReference type="InterPro" id="IPR003594">
    <property type="entry name" value="HATPase_dom"/>
</dbReference>
<comment type="caution">
    <text evidence="5">Lacks conserved residue(s) required for the propagation of feature annotation.</text>
</comment>
<dbReference type="InterPro" id="IPR037196">
    <property type="entry name" value="HSP90_C"/>
</dbReference>
<dbReference type="SUPFAM" id="SSF110942">
    <property type="entry name" value="HSP90 C-terminal domain"/>
    <property type="match status" value="1"/>
</dbReference>
<dbReference type="Gene3D" id="1.20.120.790">
    <property type="entry name" value="Heat shock protein 90, C-terminal domain"/>
    <property type="match status" value="1"/>
</dbReference>
<evidence type="ECO:0000256" key="5">
    <source>
        <dbReference type="HAMAP-Rule" id="MF_00505"/>
    </source>
</evidence>
<comment type="subcellular location">
    <subcellularLocation>
        <location evidence="5">Cytoplasm</location>
    </subcellularLocation>
</comment>
<evidence type="ECO:0000313" key="9">
    <source>
        <dbReference type="EMBL" id="XBO37932.1"/>
    </source>
</evidence>
<evidence type="ECO:0000256" key="7">
    <source>
        <dbReference type="SAM" id="MobiDB-lite"/>
    </source>
</evidence>
<dbReference type="PANTHER" id="PTHR11528">
    <property type="entry name" value="HEAT SHOCK PROTEIN 90 FAMILY MEMBER"/>
    <property type="match status" value="1"/>
</dbReference>
<dbReference type="SUPFAM" id="SSF54211">
    <property type="entry name" value="Ribosomal protein S5 domain 2-like"/>
    <property type="match status" value="1"/>
</dbReference>
<evidence type="ECO:0000256" key="6">
    <source>
        <dbReference type="PIRSR" id="PIRSR002583-1"/>
    </source>
</evidence>
<evidence type="ECO:0000256" key="2">
    <source>
        <dbReference type="ARBA" id="ARBA00022741"/>
    </source>
</evidence>